<dbReference type="EMBL" id="AP023361">
    <property type="protein sequence ID" value="BCJ91497.1"/>
    <property type="molecule type" value="Genomic_DNA"/>
</dbReference>
<evidence type="ECO:0000313" key="2">
    <source>
        <dbReference type="Proteomes" id="UP000515317"/>
    </source>
</evidence>
<evidence type="ECO:0000313" key="1">
    <source>
        <dbReference type="EMBL" id="BCJ91497.1"/>
    </source>
</evidence>
<dbReference type="RefSeq" id="WP_222875142.1">
    <property type="nucleotide sequence ID" value="NZ_AP023361.1"/>
</dbReference>
<reference evidence="1 2" key="1">
    <citation type="submission" date="2020-08" db="EMBL/GenBank/DDBJ databases">
        <title>Genome sequence of Rhizobiales bacterium strain IZ6.</title>
        <authorList>
            <person name="Nakai R."/>
            <person name="Naganuma T."/>
        </authorList>
    </citation>
    <scope>NUCLEOTIDE SEQUENCE [LARGE SCALE GENOMIC DNA]</scope>
    <source>
        <strain evidence="1 2">IZ6</strain>
    </source>
</reference>
<protein>
    <submittedName>
        <fullName evidence="1">Uncharacterized protein</fullName>
    </submittedName>
</protein>
<name>A0A6S6QU85_9HYPH</name>
<proteinExistence type="predicted"/>
<dbReference type="KEGG" id="tso:IZ6_22320"/>
<organism evidence="1 2">
    <name type="scientific">Terrihabitans soli</name>
    <dbReference type="NCBI Taxonomy" id="708113"/>
    <lineage>
        <taxon>Bacteria</taxon>
        <taxon>Pseudomonadati</taxon>
        <taxon>Pseudomonadota</taxon>
        <taxon>Alphaproteobacteria</taxon>
        <taxon>Hyphomicrobiales</taxon>
        <taxon>Terrihabitans</taxon>
    </lineage>
</organism>
<sequence length="182" mass="20140">MTNLAEVQPDHFANYPAPASYDAQTETQVPLYEILHRASAEAAIAAKPSLRMALSEIRDDLERRTREWRTSAKVVEQTLQQLAIAEGKRSEAFDALLRIEADVAQSGQQLTMALSSFDETGESKNIAPRFAQSEQALLDLDKVTSNLLAAQNCCRFAWNAYADALAAEERLRQDVQIASLAN</sequence>
<accession>A0A6S6QU85</accession>
<keyword evidence="2" id="KW-1185">Reference proteome</keyword>
<dbReference type="AlphaFoldDB" id="A0A6S6QU85"/>
<gene>
    <name evidence="1" type="ORF">IZ6_22320</name>
</gene>
<dbReference type="Proteomes" id="UP000515317">
    <property type="component" value="Chromosome"/>
</dbReference>